<protein>
    <submittedName>
        <fullName evidence="1">Uncharacterized protein</fullName>
    </submittedName>
</protein>
<organism evidence="1 2">
    <name type="scientific">Hyalomma asiaticum</name>
    <name type="common">Tick</name>
    <dbReference type="NCBI Taxonomy" id="266040"/>
    <lineage>
        <taxon>Eukaryota</taxon>
        <taxon>Metazoa</taxon>
        <taxon>Ecdysozoa</taxon>
        <taxon>Arthropoda</taxon>
        <taxon>Chelicerata</taxon>
        <taxon>Arachnida</taxon>
        <taxon>Acari</taxon>
        <taxon>Parasitiformes</taxon>
        <taxon>Ixodida</taxon>
        <taxon>Ixodoidea</taxon>
        <taxon>Ixodidae</taxon>
        <taxon>Hyalomminae</taxon>
        <taxon>Hyalomma</taxon>
    </lineage>
</organism>
<sequence length="175" mass="19305">MATSTARDAAEPSHVVERLVKMLDQVEKRVELLREHAASLEQERRGLVDTLSSVANSQELASLTPELREEVSLTIERLQTRVKSVDVSVTTPRSEEQESALGQIEQYVTNLVLRMTSDPKGARAQCKAYLSACSTDAAGPVDQKFQAAILGCTADDQKKTRRRLEAILAALPRRC</sequence>
<evidence type="ECO:0000313" key="2">
    <source>
        <dbReference type="Proteomes" id="UP000821845"/>
    </source>
</evidence>
<name>A0ACB7RLF5_HYAAI</name>
<keyword evidence="2" id="KW-1185">Reference proteome</keyword>
<evidence type="ECO:0000313" key="1">
    <source>
        <dbReference type="EMBL" id="KAH6923030.1"/>
    </source>
</evidence>
<gene>
    <name evidence="1" type="ORF">HPB50_020754</name>
</gene>
<comment type="caution">
    <text evidence="1">The sequence shown here is derived from an EMBL/GenBank/DDBJ whole genome shotgun (WGS) entry which is preliminary data.</text>
</comment>
<reference evidence="1" key="1">
    <citation type="submission" date="2020-05" db="EMBL/GenBank/DDBJ databases">
        <title>Large-scale comparative analyses of tick genomes elucidate their genetic diversity and vector capacities.</title>
        <authorList>
            <person name="Jia N."/>
            <person name="Wang J."/>
            <person name="Shi W."/>
            <person name="Du L."/>
            <person name="Sun Y."/>
            <person name="Zhan W."/>
            <person name="Jiang J."/>
            <person name="Wang Q."/>
            <person name="Zhang B."/>
            <person name="Ji P."/>
            <person name="Sakyi L.B."/>
            <person name="Cui X."/>
            <person name="Yuan T."/>
            <person name="Jiang B."/>
            <person name="Yang W."/>
            <person name="Lam T.T.-Y."/>
            <person name="Chang Q."/>
            <person name="Ding S."/>
            <person name="Wang X."/>
            <person name="Zhu J."/>
            <person name="Ruan X."/>
            <person name="Zhao L."/>
            <person name="Wei J."/>
            <person name="Que T."/>
            <person name="Du C."/>
            <person name="Cheng J."/>
            <person name="Dai P."/>
            <person name="Han X."/>
            <person name="Huang E."/>
            <person name="Gao Y."/>
            <person name="Liu J."/>
            <person name="Shao H."/>
            <person name="Ye R."/>
            <person name="Li L."/>
            <person name="Wei W."/>
            <person name="Wang X."/>
            <person name="Wang C."/>
            <person name="Yang T."/>
            <person name="Huo Q."/>
            <person name="Li W."/>
            <person name="Guo W."/>
            <person name="Chen H."/>
            <person name="Zhou L."/>
            <person name="Ni X."/>
            <person name="Tian J."/>
            <person name="Zhou Y."/>
            <person name="Sheng Y."/>
            <person name="Liu T."/>
            <person name="Pan Y."/>
            <person name="Xia L."/>
            <person name="Li J."/>
            <person name="Zhao F."/>
            <person name="Cao W."/>
        </authorList>
    </citation>
    <scope>NUCLEOTIDE SEQUENCE</scope>
    <source>
        <strain evidence="1">Hyas-2018</strain>
    </source>
</reference>
<dbReference type="EMBL" id="CM023489">
    <property type="protein sequence ID" value="KAH6923030.1"/>
    <property type="molecule type" value="Genomic_DNA"/>
</dbReference>
<accession>A0ACB7RLF5</accession>
<dbReference type="Proteomes" id="UP000821845">
    <property type="component" value="Chromosome 9"/>
</dbReference>
<proteinExistence type="predicted"/>